<keyword evidence="3" id="KW-1185">Reference proteome</keyword>
<accession>A0A1G6TR60</accession>
<evidence type="ECO:0000313" key="3">
    <source>
        <dbReference type="Proteomes" id="UP000198908"/>
    </source>
</evidence>
<evidence type="ECO:0000256" key="1">
    <source>
        <dbReference type="SAM" id="SignalP"/>
    </source>
</evidence>
<dbReference type="EMBL" id="FMYQ01000017">
    <property type="protein sequence ID" value="SDD30966.1"/>
    <property type="molecule type" value="Genomic_DNA"/>
</dbReference>
<keyword evidence="1" id="KW-0732">Signal</keyword>
<gene>
    <name evidence="2" type="ORF">SAMN05421548_117110</name>
</gene>
<reference evidence="3" key="1">
    <citation type="submission" date="2016-09" db="EMBL/GenBank/DDBJ databases">
        <authorList>
            <person name="Varghese N."/>
            <person name="Submissions S."/>
        </authorList>
    </citation>
    <scope>NUCLEOTIDE SEQUENCE [LARGE SCALE GENOMIC DNA]</scope>
    <source>
        <strain evidence="3">TNe-862</strain>
    </source>
</reference>
<name>A0A1G6TR60_9BURK</name>
<feature type="chain" id="PRO_5011780936" evidence="1">
    <location>
        <begin position="32"/>
        <end position="121"/>
    </location>
</feature>
<feature type="signal peptide" evidence="1">
    <location>
        <begin position="1"/>
        <end position="31"/>
    </location>
</feature>
<dbReference type="Proteomes" id="UP000198908">
    <property type="component" value="Unassembled WGS sequence"/>
</dbReference>
<dbReference type="STRING" id="416944.SAMN05421548_117110"/>
<organism evidence="2 3">
    <name type="scientific">Paraburkholderia lycopersici</name>
    <dbReference type="NCBI Taxonomy" id="416944"/>
    <lineage>
        <taxon>Bacteria</taxon>
        <taxon>Pseudomonadati</taxon>
        <taxon>Pseudomonadota</taxon>
        <taxon>Betaproteobacteria</taxon>
        <taxon>Burkholderiales</taxon>
        <taxon>Burkholderiaceae</taxon>
        <taxon>Paraburkholderia</taxon>
    </lineage>
</organism>
<dbReference type="AlphaFoldDB" id="A0A1G6TR60"/>
<evidence type="ECO:0000313" key="2">
    <source>
        <dbReference type="EMBL" id="SDD30966.1"/>
    </source>
</evidence>
<sequence length="121" mass="12507">MSIAAFRPVLPNLPRLRRLPVLRAVATAALAFPGAASADAALGRIAARHGIAATLSGSRSTPATGGKGKPFIDPMRPIAQERAPSVDLLELHFHAVQSRSLAGFGNAPMSGYASLASVRRA</sequence>
<protein>
    <submittedName>
        <fullName evidence="2">Uncharacterized protein</fullName>
    </submittedName>
</protein>
<proteinExistence type="predicted"/>